<accession>A0ABW4YBY6</accession>
<dbReference type="Gene3D" id="3.30.750.24">
    <property type="entry name" value="STAS domain"/>
    <property type="match status" value="1"/>
</dbReference>
<proteinExistence type="predicted"/>
<evidence type="ECO:0000313" key="2">
    <source>
        <dbReference type="EMBL" id="MFD2112918.1"/>
    </source>
</evidence>
<dbReference type="Proteomes" id="UP001597337">
    <property type="component" value="Unassembled WGS sequence"/>
</dbReference>
<comment type="caution">
    <text evidence="2">The sequence shown here is derived from an EMBL/GenBank/DDBJ whole genome shotgun (WGS) entry which is preliminary data.</text>
</comment>
<protein>
    <submittedName>
        <fullName evidence="2">Lipid asymmetry maintenance protein MlaB</fullName>
    </submittedName>
</protein>
<evidence type="ECO:0000259" key="1">
    <source>
        <dbReference type="PROSITE" id="PS50801"/>
    </source>
</evidence>
<dbReference type="InterPro" id="IPR036513">
    <property type="entry name" value="STAS_dom_sf"/>
</dbReference>
<dbReference type="PANTHER" id="PTHR35849:SF2">
    <property type="entry name" value="BLR2341 PROTEIN"/>
    <property type="match status" value="1"/>
</dbReference>
<gene>
    <name evidence="2" type="ORF">ACFSJC_13800</name>
</gene>
<evidence type="ECO:0000313" key="3">
    <source>
        <dbReference type="Proteomes" id="UP001597337"/>
    </source>
</evidence>
<reference evidence="3" key="1">
    <citation type="journal article" date="2019" name="Int. J. Syst. Evol. Microbiol.">
        <title>The Global Catalogue of Microorganisms (GCM) 10K type strain sequencing project: providing services to taxonomists for standard genome sequencing and annotation.</title>
        <authorList>
            <consortium name="The Broad Institute Genomics Platform"/>
            <consortium name="The Broad Institute Genome Sequencing Center for Infectious Disease"/>
            <person name="Wu L."/>
            <person name="Ma J."/>
        </authorList>
    </citation>
    <scope>NUCLEOTIDE SEQUENCE [LARGE SCALE GENOMIC DNA]</scope>
    <source>
        <strain evidence="3">KACC 12597</strain>
    </source>
</reference>
<dbReference type="InterPro" id="IPR002645">
    <property type="entry name" value="STAS_dom"/>
</dbReference>
<feature type="domain" description="STAS" evidence="1">
    <location>
        <begin position="1"/>
        <end position="92"/>
    </location>
</feature>
<dbReference type="CDD" id="cd07043">
    <property type="entry name" value="STAS_anti-anti-sigma_factors"/>
    <property type="match status" value="1"/>
</dbReference>
<dbReference type="InterPro" id="IPR058548">
    <property type="entry name" value="MlaB-like_STAS"/>
</dbReference>
<dbReference type="RefSeq" id="WP_386027545.1">
    <property type="nucleotide sequence ID" value="NZ_JBHUHX010000039.1"/>
</dbReference>
<organism evidence="2 3">
    <name type="scientific">Thiorhodococcus fuscus</name>
    <dbReference type="NCBI Taxonomy" id="527200"/>
    <lineage>
        <taxon>Bacteria</taxon>
        <taxon>Pseudomonadati</taxon>
        <taxon>Pseudomonadota</taxon>
        <taxon>Gammaproteobacteria</taxon>
        <taxon>Chromatiales</taxon>
        <taxon>Chromatiaceae</taxon>
        <taxon>Thiorhodococcus</taxon>
    </lineage>
</organism>
<keyword evidence="3" id="KW-1185">Reference proteome</keyword>
<dbReference type="PROSITE" id="PS50801">
    <property type="entry name" value="STAS"/>
    <property type="match status" value="1"/>
</dbReference>
<name>A0ABW4YBY6_9GAMM</name>
<dbReference type="InterPro" id="IPR052746">
    <property type="entry name" value="MlaB_ABC_Transporter"/>
</dbReference>
<dbReference type="PANTHER" id="PTHR35849">
    <property type="entry name" value="BLR2341 PROTEIN"/>
    <property type="match status" value="1"/>
</dbReference>
<dbReference type="Pfam" id="PF13466">
    <property type="entry name" value="STAS_2"/>
    <property type="match status" value="1"/>
</dbReference>
<sequence length="111" mass="12177">MNPPRESSEDASRLAFEGELTIYTAAESYAKLRDCMVAHDRCALDLSAVSEIDCAGLQCLLWIVQLAEREGKSLTLVARSQVVDEAIALLHLGPAFGIDAFQSEQESHEPR</sequence>
<dbReference type="EMBL" id="JBHUHX010000039">
    <property type="protein sequence ID" value="MFD2112918.1"/>
    <property type="molecule type" value="Genomic_DNA"/>
</dbReference>
<dbReference type="SUPFAM" id="SSF52091">
    <property type="entry name" value="SpoIIaa-like"/>
    <property type="match status" value="1"/>
</dbReference>